<protein>
    <recommendedName>
        <fullName evidence="3">acid phosphatase</fullName>
        <ecNumber evidence="3">3.1.3.2</ecNumber>
    </recommendedName>
</protein>
<dbReference type="InterPro" id="IPR000560">
    <property type="entry name" value="His_Pase_clade-2"/>
</dbReference>
<keyword evidence="11" id="KW-1185">Reference proteome</keyword>
<accession>A0AAV5SV42</accession>
<comment type="similarity">
    <text evidence="2">Belongs to the histidine acid phosphatase family.</text>
</comment>
<dbReference type="InterPro" id="IPR050645">
    <property type="entry name" value="Histidine_acid_phosphatase"/>
</dbReference>
<evidence type="ECO:0000256" key="1">
    <source>
        <dbReference type="ARBA" id="ARBA00000032"/>
    </source>
</evidence>
<evidence type="ECO:0000313" key="10">
    <source>
        <dbReference type="EMBL" id="GMS86749.1"/>
    </source>
</evidence>
<dbReference type="CDD" id="cd07061">
    <property type="entry name" value="HP_HAP_like"/>
    <property type="match status" value="1"/>
</dbReference>
<dbReference type="Gene3D" id="3.40.50.1240">
    <property type="entry name" value="Phosphoglycerate mutase-like"/>
    <property type="match status" value="1"/>
</dbReference>
<dbReference type="Pfam" id="PF00328">
    <property type="entry name" value="His_Phos_2"/>
    <property type="match status" value="1"/>
</dbReference>
<dbReference type="AlphaFoldDB" id="A0AAV5SV42"/>
<dbReference type="EMBL" id="BTSX01000002">
    <property type="protein sequence ID" value="GMS86749.1"/>
    <property type="molecule type" value="Genomic_DNA"/>
</dbReference>
<feature type="non-terminal residue" evidence="10">
    <location>
        <position position="1"/>
    </location>
</feature>
<dbReference type="PROSITE" id="PS00616">
    <property type="entry name" value="HIS_ACID_PHOSPHAT_1"/>
    <property type="match status" value="1"/>
</dbReference>
<evidence type="ECO:0000256" key="6">
    <source>
        <dbReference type="ARBA" id="ARBA00023157"/>
    </source>
</evidence>
<evidence type="ECO:0000256" key="9">
    <source>
        <dbReference type="SAM" id="SignalP"/>
    </source>
</evidence>
<evidence type="ECO:0000256" key="2">
    <source>
        <dbReference type="ARBA" id="ARBA00005375"/>
    </source>
</evidence>
<sequence>VAIRMRLAAFLLLASATVAFQIPTREEKVAAWSRLTTVKDFKDGVPDELKMVFVNTIWRHGDRGPTGLFPGDKLTEEDWDFGGGGYGELSPIGMRQHYELGMKLYDRYAADDKFLSSRYRAKEIYVRSTDSNRTVISAMSNFAGMYSRPTAINGTDFPEIEEWPTNFVPIPIHMPGPRSSDHVGDPESRCARYDDLWDLAHQHPEYIAFNNKARTQQTLDYLRQNTNSNADDINFDNVNLIAEGMLCESIHFPDNFSTWYPWYSEDVKQRTTEINNQNIDFENGIFGSGMIQGYDLTLEMPPVRGGSLLNDVVDRANGVLDCYVFKNNLGGNTRCSESDHFLSNLKYYVLSAHDTTIGAFLTVLEAKPYVIANGGYSAYSSAVILEFFIDTANGNDRKFRVLFHDDENSDFRVITPMVGGCLMGEDFCSISHLQELADKYAPKPNIDELCAQRINGPAELTTVVVPVSSTSPTPSTTKKGDDGTQTTITVPAPPSTTSPSSLFSCLSATAVLIISKMLI</sequence>
<feature type="region of interest" description="Disordered" evidence="8">
    <location>
        <begin position="467"/>
        <end position="495"/>
    </location>
</feature>
<feature type="signal peptide" evidence="9">
    <location>
        <begin position="1"/>
        <end position="19"/>
    </location>
</feature>
<keyword evidence="7" id="KW-0325">Glycoprotein</keyword>
<keyword evidence="6" id="KW-1015">Disulfide bond</keyword>
<feature type="chain" id="PRO_5043741905" description="acid phosphatase" evidence="9">
    <location>
        <begin position="20"/>
        <end position="519"/>
    </location>
</feature>
<proteinExistence type="inferred from homology"/>
<keyword evidence="5" id="KW-0378">Hydrolase</keyword>
<gene>
    <name evidence="10" type="ORF">PENTCL1PPCAC_8924</name>
</gene>
<keyword evidence="4 9" id="KW-0732">Signal</keyword>
<evidence type="ECO:0000313" key="11">
    <source>
        <dbReference type="Proteomes" id="UP001432027"/>
    </source>
</evidence>
<comment type="caution">
    <text evidence="10">The sequence shown here is derived from an EMBL/GenBank/DDBJ whole genome shotgun (WGS) entry which is preliminary data.</text>
</comment>
<evidence type="ECO:0000256" key="4">
    <source>
        <dbReference type="ARBA" id="ARBA00022729"/>
    </source>
</evidence>
<dbReference type="PANTHER" id="PTHR11567:SF211">
    <property type="entry name" value="PROSTATIC ACID PHOSPHATASE"/>
    <property type="match status" value="1"/>
</dbReference>
<feature type="compositionally biased region" description="Low complexity" evidence="8">
    <location>
        <begin position="467"/>
        <end position="490"/>
    </location>
</feature>
<dbReference type="GO" id="GO:0003993">
    <property type="term" value="F:acid phosphatase activity"/>
    <property type="evidence" value="ECO:0007669"/>
    <property type="project" value="UniProtKB-EC"/>
</dbReference>
<dbReference type="PANTHER" id="PTHR11567">
    <property type="entry name" value="ACID PHOSPHATASE-RELATED"/>
    <property type="match status" value="1"/>
</dbReference>
<dbReference type="SUPFAM" id="SSF53254">
    <property type="entry name" value="Phosphoglycerate mutase-like"/>
    <property type="match status" value="1"/>
</dbReference>
<evidence type="ECO:0000256" key="5">
    <source>
        <dbReference type="ARBA" id="ARBA00022801"/>
    </source>
</evidence>
<name>A0AAV5SV42_9BILA</name>
<evidence type="ECO:0000256" key="8">
    <source>
        <dbReference type="SAM" id="MobiDB-lite"/>
    </source>
</evidence>
<dbReference type="InterPro" id="IPR033379">
    <property type="entry name" value="Acid_Pase_AS"/>
</dbReference>
<dbReference type="InterPro" id="IPR029033">
    <property type="entry name" value="His_PPase_superfam"/>
</dbReference>
<dbReference type="EC" id="3.1.3.2" evidence="3"/>
<dbReference type="Proteomes" id="UP001432027">
    <property type="component" value="Unassembled WGS sequence"/>
</dbReference>
<evidence type="ECO:0000256" key="7">
    <source>
        <dbReference type="ARBA" id="ARBA00023180"/>
    </source>
</evidence>
<comment type="catalytic activity">
    <reaction evidence="1">
        <text>a phosphate monoester + H2O = an alcohol + phosphate</text>
        <dbReference type="Rhea" id="RHEA:15017"/>
        <dbReference type="ChEBI" id="CHEBI:15377"/>
        <dbReference type="ChEBI" id="CHEBI:30879"/>
        <dbReference type="ChEBI" id="CHEBI:43474"/>
        <dbReference type="ChEBI" id="CHEBI:67140"/>
        <dbReference type="EC" id="3.1.3.2"/>
    </reaction>
</comment>
<organism evidence="10 11">
    <name type="scientific">Pristionchus entomophagus</name>
    <dbReference type="NCBI Taxonomy" id="358040"/>
    <lineage>
        <taxon>Eukaryota</taxon>
        <taxon>Metazoa</taxon>
        <taxon>Ecdysozoa</taxon>
        <taxon>Nematoda</taxon>
        <taxon>Chromadorea</taxon>
        <taxon>Rhabditida</taxon>
        <taxon>Rhabditina</taxon>
        <taxon>Diplogasteromorpha</taxon>
        <taxon>Diplogasteroidea</taxon>
        <taxon>Neodiplogasteridae</taxon>
        <taxon>Pristionchus</taxon>
    </lineage>
</organism>
<evidence type="ECO:0000256" key="3">
    <source>
        <dbReference type="ARBA" id="ARBA00012646"/>
    </source>
</evidence>
<reference evidence="10" key="1">
    <citation type="submission" date="2023-10" db="EMBL/GenBank/DDBJ databases">
        <title>Genome assembly of Pristionchus species.</title>
        <authorList>
            <person name="Yoshida K."/>
            <person name="Sommer R.J."/>
        </authorList>
    </citation>
    <scope>NUCLEOTIDE SEQUENCE</scope>
    <source>
        <strain evidence="10">RS0144</strain>
    </source>
</reference>